<name>A0AAN8BFP6_9TELE</name>
<gene>
    <name evidence="1" type="ORF">CesoFtcFv8_020402</name>
</gene>
<reference evidence="1 2" key="1">
    <citation type="journal article" date="2023" name="Mol. Biol. Evol.">
        <title>Genomics of Secondarily Temperate Adaptation in the Only Non-Antarctic Icefish.</title>
        <authorList>
            <person name="Rivera-Colon A.G."/>
            <person name="Rayamajhi N."/>
            <person name="Minhas B.F."/>
            <person name="Madrigal G."/>
            <person name="Bilyk K.T."/>
            <person name="Yoon V."/>
            <person name="Hune M."/>
            <person name="Gregory S."/>
            <person name="Cheng C.H.C."/>
            <person name="Catchen J.M."/>
        </authorList>
    </citation>
    <scope>NUCLEOTIDE SEQUENCE [LARGE SCALE GENOMIC DNA]</scope>
    <source>
        <strain evidence="1">JC2023a</strain>
    </source>
</reference>
<accession>A0AAN8BFP6</accession>
<sequence>MFASRLQFVELHVEFLTSSETQRAAFCIRRTSERKLGVKRFWKKKQSVLVDRKWRSQSRSTRETCPSEVLLRPF</sequence>
<proteinExistence type="predicted"/>
<dbReference type="EMBL" id="JAULUE010002061">
    <property type="protein sequence ID" value="KAK5884140.1"/>
    <property type="molecule type" value="Genomic_DNA"/>
</dbReference>
<dbReference type="AlphaFoldDB" id="A0AAN8BFP6"/>
<organism evidence="1 2">
    <name type="scientific">Champsocephalus esox</name>
    <name type="common">pike icefish</name>
    <dbReference type="NCBI Taxonomy" id="159716"/>
    <lineage>
        <taxon>Eukaryota</taxon>
        <taxon>Metazoa</taxon>
        <taxon>Chordata</taxon>
        <taxon>Craniata</taxon>
        <taxon>Vertebrata</taxon>
        <taxon>Euteleostomi</taxon>
        <taxon>Actinopterygii</taxon>
        <taxon>Neopterygii</taxon>
        <taxon>Teleostei</taxon>
        <taxon>Neoteleostei</taxon>
        <taxon>Acanthomorphata</taxon>
        <taxon>Eupercaria</taxon>
        <taxon>Perciformes</taxon>
        <taxon>Notothenioidei</taxon>
        <taxon>Channichthyidae</taxon>
        <taxon>Champsocephalus</taxon>
    </lineage>
</organism>
<dbReference type="Proteomes" id="UP001335648">
    <property type="component" value="Unassembled WGS sequence"/>
</dbReference>
<evidence type="ECO:0000313" key="1">
    <source>
        <dbReference type="EMBL" id="KAK5884140.1"/>
    </source>
</evidence>
<protein>
    <submittedName>
        <fullName evidence="1">Uncharacterized protein</fullName>
    </submittedName>
</protein>
<comment type="caution">
    <text evidence="1">The sequence shown here is derived from an EMBL/GenBank/DDBJ whole genome shotgun (WGS) entry which is preliminary data.</text>
</comment>
<evidence type="ECO:0000313" key="2">
    <source>
        <dbReference type="Proteomes" id="UP001335648"/>
    </source>
</evidence>
<keyword evidence="2" id="KW-1185">Reference proteome</keyword>